<proteinExistence type="predicted"/>
<feature type="compositionally biased region" description="Polar residues" evidence="1">
    <location>
        <begin position="68"/>
        <end position="81"/>
    </location>
</feature>
<evidence type="ECO:0000313" key="3">
    <source>
        <dbReference type="Proteomes" id="UP000655208"/>
    </source>
</evidence>
<evidence type="ECO:0000256" key="1">
    <source>
        <dbReference type="SAM" id="MobiDB-lite"/>
    </source>
</evidence>
<protein>
    <submittedName>
        <fullName evidence="2">Uncharacterized protein</fullName>
    </submittedName>
</protein>
<keyword evidence="3" id="KW-1185">Reference proteome</keyword>
<dbReference type="EMBL" id="BMNA01000010">
    <property type="protein sequence ID" value="GGM12264.1"/>
    <property type="molecule type" value="Genomic_DNA"/>
</dbReference>
<accession>A0A917WKD8</accession>
<dbReference type="AlphaFoldDB" id="A0A917WKD8"/>
<organism evidence="2 3">
    <name type="scientific">Nakamurella endophytica</name>
    <dbReference type="NCBI Taxonomy" id="1748367"/>
    <lineage>
        <taxon>Bacteria</taxon>
        <taxon>Bacillati</taxon>
        <taxon>Actinomycetota</taxon>
        <taxon>Actinomycetes</taxon>
        <taxon>Nakamurellales</taxon>
        <taxon>Nakamurellaceae</taxon>
        <taxon>Nakamurella</taxon>
    </lineage>
</organism>
<dbReference type="RefSeq" id="WP_188943813.1">
    <property type="nucleotide sequence ID" value="NZ_BMNA01000010.1"/>
</dbReference>
<evidence type="ECO:0000313" key="2">
    <source>
        <dbReference type="EMBL" id="GGM12264.1"/>
    </source>
</evidence>
<comment type="caution">
    <text evidence="2">The sequence shown here is derived from an EMBL/GenBank/DDBJ whole genome shotgun (WGS) entry which is preliminary data.</text>
</comment>
<sequence>MGEKGNAGDVPAVAAAAAAPSLVERVTTTATETVTGVGEDFFSTVKDKTVGAMADNTVAAARERLQRRTQPQNPDQESPARTDQGGGTGTGS</sequence>
<reference evidence="2" key="1">
    <citation type="journal article" date="2014" name="Int. J. Syst. Evol. Microbiol.">
        <title>Complete genome sequence of Corynebacterium casei LMG S-19264T (=DSM 44701T), isolated from a smear-ripened cheese.</title>
        <authorList>
            <consortium name="US DOE Joint Genome Institute (JGI-PGF)"/>
            <person name="Walter F."/>
            <person name="Albersmeier A."/>
            <person name="Kalinowski J."/>
            <person name="Ruckert C."/>
        </authorList>
    </citation>
    <scope>NUCLEOTIDE SEQUENCE</scope>
    <source>
        <strain evidence="2">CGMCC 4.7308</strain>
    </source>
</reference>
<name>A0A917WKD8_9ACTN</name>
<gene>
    <name evidence="2" type="ORF">GCM10011594_35160</name>
</gene>
<dbReference type="Proteomes" id="UP000655208">
    <property type="component" value="Unassembled WGS sequence"/>
</dbReference>
<feature type="region of interest" description="Disordered" evidence="1">
    <location>
        <begin position="63"/>
        <end position="92"/>
    </location>
</feature>
<reference evidence="2" key="2">
    <citation type="submission" date="2020-09" db="EMBL/GenBank/DDBJ databases">
        <authorList>
            <person name="Sun Q."/>
            <person name="Zhou Y."/>
        </authorList>
    </citation>
    <scope>NUCLEOTIDE SEQUENCE</scope>
    <source>
        <strain evidence="2">CGMCC 4.7308</strain>
    </source>
</reference>